<dbReference type="EMBL" id="QPJD01000009">
    <property type="protein sequence ID" value="RCW46422.1"/>
    <property type="molecule type" value="Genomic_DNA"/>
</dbReference>
<dbReference type="SUPFAM" id="SSF49899">
    <property type="entry name" value="Concanavalin A-like lectins/glucanases"/>
    <property type="match status" value="1"/>
</dbReference>
<dbReference type="OrthoDB" id="9801455at2"/>
<dbReference type="InterPro" id="IPR041542">
    <property type="entry name" value="GH43_C2"/>
</dbReference>
<evidence type="ECO:0000256" key="2">
    <source>
        <dbReference type="ARBA" id="ARBA00022801"/>
    </source>
</evidence>
<dbReference type="Pfam" id="PF17851">
    <property type="entry name" value="GH43_C2"/>
    <property type="match status" value="1"/>
</dbReference>
<dbReference type="AlphaFoldDB" id="A0A368VWW3"/>
<comment type="caution">
    <text evidence="8">The sequence shown here is derived from an EMBL/GenBank/DDBJ whole genome shotgun (WGS) entry which is preliminary data.</text>
</comment>
<dbReference type="InterPro" id="IPR023296">
    <property type="entry name" value="Glyco_hydro_beta-prop_sf"/>
</dbReference>
<proteinExistence type="inferred from homology"/>
<keyword evidence="3 6" id="KW-0326">Glycosidase</keyword>
<feature type="domain" description="Beta-xylosidase C-terminal Concanavalin A-like" evidence="7">
    <location>
        <begin position="297"/>
        <end position="470"/>
    </location>
</feature>
<evidence type="ECO:0000256" key="4">
    <source>
        <dbReference type="PIRSR" id="PIRSR606710-1"/>
    </source>
</evidence>
<dbReference type="InterPro" id="IPR006710">
    <property type="entry name" value="Glyco_hydro_43"/>
</dbReference>
<dbReference type="Gene3D" id="2.115.10.20">
    <property type="entry name" value="Glycosyl hydrolase domain, family 43"/>
    <property type="match status" value="1"/>
</dbReference>
<evidence type="ECO:0000313" key="8">
    <source>
        <dbReference type="EMBL" id="RCW46422.1"/>
    </source>
</evidence>
<dbReference type="GO" id="GO:0004553">
    <property type="term" value="F:hydrolase activity, hydrolyzing O-glycosyl compounds"/>
    <property type="evidence" value="ECO:0007669"/>
    <property type="project" value="InterPro"/>
</dbReference>
<evidence type="ECO:0000259" key="7">
    <source>
        <dbReference type="Pfam" id="PF17851"/>
    </source>
</evidence>
<evidence type="ECO:0000313" key="9">
    <source>
        <dbReference type="Proteomes" id="UP000252415"/>
    </source>
</evidence>
<dbReference type="InterPro" id="IPR013320">
    <property type="entry name" value="ConA-like_dom_sf"/>
</dbReference>
<dbReference type="PANTHER" id="PTHR42812">
    <property type="entry name" value="BETA-XYLOSIDASE"/>
    <property type="match status" value="1"/>
</dbReference>
<dbReference type="InterPro" id="IPR051795">
    <property type="entry name" value="Glycosyl_Hydrlase_43"/>
</dbReference>
<dbReference type="GO" id="GO:0005975">
    <property type="term" value="P:carbohydrate metabolic process"/>
    <property type="evidence" value="ECO:0007669"/>
    <property type="project" value="InterPro"/>
</dbReference>
<gene>
    <name evidence="8" type="ORF">DFP97_10964</name>
</gene>
<organism evidence="8 9">
    <name type="scientific">Paenibacillus prosopidis</name>
    <dbReference type="NCBI Taxonomy" id="630520"/>
    <lineage>
        <taxon>Bacteria</taxon>
        <taxon>Bacillati</taxon>
        <taxon>Bacillota</taxon>
        <taxon>Bacilli</taxon>
        <taxon>Bacillales</taxon>
        <taxon>Paenibacillaceae</taxon>
        <taxon>Paenibacillus</taxon>
    </lineage>
</organism>
<dbReference type="SUPFAM" id="SSF75005">
    <property type="entry name" value="Arabinanase/levansucrase/invertase"/>
    <property type="match status" value="1"/>
</dbReference>
<evidence type="ECO:0000256" key="1">
    <source>
        <dbReference type="ARBA" id="ARBA00009865"/>
    </source>
</evidence>
<dbReference type="Pfam" id="PF04616">
    <property type="entry name" value="Glyco_hydro_43"/>
    <property type="match status" value="1"/>
</dbReference>
<dbReference type="Proteomes" id="UP000252415">
    <property type="component" value="Unassembled WGS sequence"/>
</dbReference>
<feature type="active site" description="Proton acceptor" evidence="4">
    <location>
        <position position="21"/>
    </location>
</feature>
<keyword evidence="9" id="KW-1185">Reference proteome</keyword>
<comment type="similarity">
    <text evidence="1 6">Belongs to the glycosyl hydrolase 43 family.</text>
</comment>
<dbReference type="RefSeq" id="WP_114381077.1">
    <property type="nucleotide sequence ID" value="NZ_QPJD01000009.1"/>
</dbReference>
<evidence type="ECO:0000256" key="3">
    <source>
        <dbReference type="ARBA" id="ARBA00023295"/>
    </source>
</evidence>
<reference evidence="8 9" key="1">
    <citation type="submission" date="2018-07" db="EMBL/GenBank/DDBJ databases">
        <title>Genomic Encyclopedia of Type Strains, Phase III (KMG-III): the genomes of soil and plant-associated and newly described type strains.</title>
        <authorList>
            <person name="Whitman W."/>
        </authorList>
    </citation>
    <scope>NUCLEOTIDE SEQUENCE [LARGE SCALE GENOMIC DNA]</scope>
    <source>
        <strain evidence="8 9">CECT 7506</strain>
    </source>
</reference>
<feature type="site" description="Important for catalytic activity, responsible for pKa modulation of the active site Glu and correct orientation of both the proton donor and substrate" evidence="5">
    <location>
        <position position="115"/>
    </location>
</feature>
<evidence type="ECO:0000256" key="5">
    <source>
        <dbReference type="PIRSR" id="PIRSR606710-2"/>
    </source>
</evidence>
<name>A0A368VWW3_9BACL</name>
<feature type="active site" description="Proton donor" evidence="4">
    <location>
        <position position="170"/>
    </location>
</feature>
<dbReference type="CDD" id="cd09002">
    <property type="entry name" value="GH43_XYL-like"/>
    <property type="match status" value="1"/>
</dbReference>
<evidence type="ECO:0000256" key="6">
    <source>
        <dbReference type="RuleBase" id="RU361187"/>
    </source>
</evidence>
<sequence length="474" mass="53524">MSNSKINATYPIDILRGDYPDPTIVRVGQDYYMTHSSFMYAPGLLVWHSRNLTDWVPLCHALQTYVGDIWAPDLVYVNGLFYIYFPANGTNYVIYAEKAEGPWSDPIDLSVDGIDPGHLLAPDGQRYLYINYGRAVSLAPDGLSATGDLQTVYEGWPIPEEWVVDGMALESPKLLVRGDYYYLICAQGGTAGPATSHMAVAARSKNPLGPWENSPNNPLVHTWSKEERWWSKGHGTLVDTPDGKWYFVYHAYEKDYYTLGRQTLLDLIEWTEDDWPIVSQVPDGELKPEQGNSLELSDDFQGDSLGWQWRFYKELDPERYEVGGGVLKLKAKGNSPADSGPLVVIPPDRAYEAEVEIKVGPEAEAGLVLFYNDRCYAGISFTEHNIHRLRRGIKGFSIKGLGCRLHLKLRNDHHTVTMFYSTDGIGWNRFPSTIEVSGYNHNTFGEFIGLRLGIYAAGNGEAEFSRFRYRMIEE</sequence>
<dbReference type="PANTHER" id="PTHR42812:SF2">
    <property type="entry name" value="XYLOSIDASE_ARABINOSIDASE"/>
    <property type="match status" value="1"/>
</dbReference>
<dbReference type="Gene3D" id="2.60.120.200">
    <property type="match status" value="1"/>
</dbReference>
<protein>
    <submittedName>
        <fullName evidence="8">Beta-xylosidase</fullName>
    </submittedName>
</protein>
<accession>A0A368VWW3</accession>
<keyword evidence="2 6" id="KW-0378">Hydrolase</keyword>